<dbReference type="AlphaFoldDB" id="E0XTK1"/>
<dbReference type="EMBL" id="GU474873">
    <property type="protein sequence ID" value="ADI17742.1"/>
    <property type="molecule type" value="Genomic_DNA"/>
</dbReference>
<evidence type="ECO:0000313" key="1">
    <source>
        <dbReference type="EMBL" id="ADI17742.1"/>
    </source>
</evidence>
<organism evidence="1">
    <name type="scientific">uncultured nuHF1 cluster bacterium HF0130_31E21</name>
    <dbReference type="NCBI Taxonomy" id="710728"/>
    <lineage>
        <taxon>Bacteria</taxon>
        <taxon>environmental samples</taxon>
    </lineage>
</organism>
<reference evidence="1" key="1">
    <citation type="journal article" date="2011" name="Environ. Microbiol.">
        <title>Time-series analyses of Monterey Bay coastal microbial picoplankton using a 'genome proxy' microarray.</title>
        <authorList>
            <person name="Rich V.I."/>
            <person name="Pham V.D."/>
            <person name="Eppley J."/>
            <person name="Shi Y."/>
            <person name="DeLong E.F."/>
        </authorList>
    </citation>
    <scope>NUCLEOTIDE SEQUENCE</scope>
</reference>
<accession>E0XTK1</accession>
<proteinExistence type="predicted"/>
<protein>
    <submittedName>
        <fullName evidence="1">Uncharacterized protein</fullName>
    </submittedName>
</protein>
<name>E0XTK1_9BACT</name>
<sequence length="45" mass="5295">MRWESKNDLQVLCDQKGMVASFLRRNAKSRPFRGGVIVFQLWLRG</sequence>